<dbReference type="InterPro" id="IPR001647">
    <property type="entry name" value="HTH_TetR"/>
</dbReference>
<comment type="caution">
    <text evidence="6">The sequence shown here is derived from an EMBL/GenBank/DDBJ whole genome shotgun (WGS) entry which is preliminary data.</text>
</comment>
<dbReference type="GO" id="GO:0003700">
    <property type="term" value="F:DNA-binding transcription factor activity"/>
    <property type="evidence" value="ECO:0007669"/>
    <property type="project" value="TreeGrafter"/>
</dbReference>
<dbReference type="PANTHER" id="PTHR30055:SF146">
    <property type="entry name" value="HTH-TYPE TRANSCRIPTIONAL DUAL REGULATOR CECR"/>
    <property type="match status" value="1"/>
</dbReference>
<dbReference type="AlphaFoldDB" id="A0A9Q3S2E2"/>
<dbReference type="InterPro" id="IPR050109">
    <property type="entry name" value="HTH-type_TetR-like_transc_reg"/>
</dbReference>
<feature type="domain" description="HTH tetR-type" evidence="5">
    <location>
        <begin position="10"/>
        <end position="70"/>
    </location>
</feature>
<dbReference type="Pfam" id="PF14246">
    <property type="entry name" value="TetR_C_7"/>
    <property type="match status" value="1"/>
</dbReference>
<feature type="DNA-binding region" description="H-T-H motif" evidence="4">
    <location>
        <begin position="33"/>
        <end position="52"/>
    </location>
</feature>
<evidence type="ECO:0000313" key="7">
    <source>
        <dbReference type="Proteomes" id="UP000824927"/>
    </source>
</evidence>
<sequence>MKRTGRPTDEAKRAAIVAAASRAFFEHGFAATSIEQVAADAGVSKVTIYNRFGDKRSLFTAAVEHECERMRGSFSVPAMPQGSLRDRLLAIGEAMSAFLSRPEMVRFERRIAAETEHDASVGAAFLAAGPHRMKRAFSAFIEAMHEAGELSVSDPELAAEQFAAMCKGMGDLDRRFGAPSDPVRDRERIEGAVEVFCRAYAVDECDRN</sequence>
<accession>A0A9Q3S2E2</accession>
<dbReference type="SUPFAM" id="SSF48498">
    <property type="entry name" value="Tetracyclin repressor-like, C-terminal domain"/>
    <property type="match status" value="1"/>
</dbReference>
<dbReference type="Gene3D" id="1.10.10.60">
    <property type="entry name" value="Homeodomain-like"/>
    <property type="match status" value="1"/>
</dbReference>
<protein>
    <submittedName>
        <fullName evidence="6">TetR/AcrR family transcriptional regulator</fullName>
    </submittedName>
</protein>
<evidence type="ECO:0000256" key="3">
    <source>
        <dbReference type="ARBA" id="ARBA00023163"/>
    </source>
</evidence>
<keyword evidence="2 4" id="KW-0238">DNA-binding</keyword>
<proteinExistence type="predicted"/>
<dbReference type="SUPFAM" id="SSF46689">
    <property type="entry name" value="Homeodomain-like"/>
    <property type="match status" value="1"/>
</dbReference>
<dbReference type="PANTHER" id="PTHR30055">
    <property type="entry name" value="HTH-TYPE TRANSCRIPTIONAL REGULATOR RUTR"/>
    <property type="match status" value="1"/>
</dbReference>
<dbReference type="InterPro" id="IPR039536">
    <property type="entry name" value="TetR_C_Proteobacteria"/>
</dbReference>
<reference evidence="6" key="1">
    <citation type="submission" date="2021-06" db="EMBL/GenBank/DDBJ databases">
        <title>50 bacteria genomes isolated from Dapeng, Shenzhen, China.</title>
        <authorList>
            <person name="Zheng W."/>
            <person name="Yu S."/>
            <person name="Huang Y."/>
        </authorList>
    </citation>
    <scope>NUCLEOTIDE SEQUENCE</scope>
    <source>
        <strain evidence="6">DP4N28-2</strain>
    </source>
</reference>
<dbReference type="Gene3D" id="1.10.357.10">
    <property type="entry name" value="Tetracycline Repressor, domain 2"/>
    <property type="match status" value="1"/>
</dbReference>
<dbReference type="InterPro" id="IPR036271">
    <property type="entry name" value="Tet_transcr_reg_TetR-rel_C_sf"/>
</dbReference>
<evidence type="ECO:0000256" key="2">
    <source>
        <dbReference type="ARBA" id="ARBA00023125"/>
    </source>
</evidence>
<dbReference type="GO" id="GO:0000976">
    <property type="term" value="F:transcription cis-regulatory region binding"/>
    <property type="evidence" value="ECO:0007669"/>
    <property type="project" value="TreeGrafter"/>
</dbReference>
<dbReference type="InterPro" id="IPR009057">
    <property type="entry name" value="Homeodomain-like_sf"/>
</dbReference>
<keyword evidence="3" id="KW-0804">Transcription</keyword>
<dbReference type="RefSeq" id="WP_222405457.1">
    <property type="nucleotide sequence ID" value="NZ_JAHVKP010000001.1"/>
</dbReference>
<keyword evidence="1" id="KW-0805">Transcription regulation</keyword>
<dbReference type="PROSITE" id="PS50977">
    <property type="entry name" value="HTH_TETR_2"/>
    <property type="match status" value="1"/>
</dbReference>
<evidence type="ECO:0000313" key="6">
    <source>
        <dbReference type="EMBL" id="MBY6218747.1"/>
    </source>
</evidence>
<evidence type="ECO:0000256" key="1">
    <source>
        <dbReference type="ARBA" id="ARBA00023015"/>
    </source>
</evidence>
<dbReference type="PRINTS" id="PR00455">
    <property type="entry name" value="HTHTETR"/>
</dbReference>
<gene>
    <name evidence="6" type="ORF">KUV31_10400</name>
</gene>
<evidence type="ECO:0000259" key="5">
    <source>
        <dbReference type="PROSITE" id="PS50977"/>
    </source>
</evidence>
<dbReference type="FunFam" id="1.10.10.60:FF:000141">
    <property type="entry name" value="TetR family transcriptional regulator"/>
    <property type="match status" value="1"/>
</dbReference>
<evidence type="ECO:0000256" key="4">
    <source>
        <dbReference type="PROSITE-ProRule" id="PRU00335"/>
    </source>
</evidence>
<dbReference type="Pfam" id="PF00440">
    <property type="entry name" value="TetR_N"/>
    <property type="match status" value="1"/>
</dbReference>
<name>A0A9Q3S2E2_9SPHN</name>
<organism evidence="6 7">
    <name type="scientific">Qipengyuania aquimaris</name>
    <dbReference type="NCBI Taxonomy" id="255984"/>
    <lineage>
        <taxon>Bacteria</taxon>
        <taxon>Pseudomonadati</taxon>
        <taxon>Pseudomonadota</taxon>
        <taxon>Alphaproteobacteria</taxon>
        <taxon>Sphingomonadales</taxon>
        <taxon>Erythrobacteraceae</taxon>
        <taxon>Qipengyuania</taxon>
    </lineage>
</organism>
<dbReference type="Proteomes" id="UP000824927">
    <property type="component" value="Unassembled WGS sequence"/>
</dbReference>
<dbReference type="EMBL" id="JAHVKP010000001">
    <property type="protein sequence ID" value="MBY6218747.1"/>
    <property type="molecule type" value="Genomic_DNA"/>
</dbReference>